<dbReference type="SUPFAM" id="SSF49503">
    <property type="entry name" value="Cupredoxins"/>
    <property type="match status" value="1"/>
</dbReference>
<evidence type="ECO:0000256" key="2">
    <source>
        <dbReference type="ARBA" id="ARBA00023008"/>
    </source>
</evidence>
<dbReference type="InterPro" id="IPR000923">
    <property type="entry name" value="BlueCu_1"/>
</dbReference>
<protein>
    <submittedName>
        <fullName evidence="4">Plastocyanin/azurin family copper-binding protein</fullName>
    </submittedName>
</protein>
<accession>A0ABD4T070</accession>
<dbReference type="GO" id="GO:0046872">
    <property type="term" value="F:metal ion binding"/>
    <property type="evidence" value="ECO:0007669"/>
    <property type="project" value="UniProtKB-KW"/>
</dbReference>
<evidence type="ECO:0000259" key="3">
    <source>
        <dbReference type="Pfam" id="PF00127"/>
    </source>
</evidence>
<gene>
    <name evidence="4" type="ORF">QQ91_0003195</name>
</gene>
<dbReference type="PANTHER" id="PTHR38439">
    <property type="entry name" value="AURACYANIN-B"/>
    <property type="match status" value="1"/>
</dbReference>
<keyword evidence="2" id="KW-0186">Copper</keyword>
<dbReference type="AlphaFoldDB" id="A0ABD4T070"/>
<dbReference type="InterPro" id="IPR033138">
    <property type="entry name" value="Cu_oxidase_CS"/>
</dbReference>
<keyword evidence="5" id="KW-1185">Reference proteome</keyword>
<dbReference type="PROSITE" id="PS00079">
    <property type="entry name" value="MULTICOPPER_OXIDASE1"/>
    <property type="match status" value="1"/>
</dbReference>
<organism evidence="4 5">
    <name type="scientific">Lyngbya confervoides BDU141951</name>
    <dbReference type="NCBI Taxonomy" id="1574623"/>
    <lineage>
        <taxon>Bacteria</taxon>
        <taxon>Bacillati</taxon>
        <taxon>Cyanobacteriota</taxon>
        <taxon>Cyanophyceae</taxon>
        <taxon>Oscillatoriophycideae</taxon>
        <taxon>Oscillatoriales</taxon>
        <taxon>Microcoleaceae</taxon>
        <taxon>Lyngbya</taxon>
    </lineage>
</organism>
<evidence type="ECO:0000313" key="5">
    <source>
        <dbReference type="Proteomes" id="UP000031561"/>
    </source>
</evidence>
<dbReference type="Gene3D" id="2.60.40.420">
    <property type="entry name" value="Cupredoxins - blue copper proteins"/>
    <property type="match status" value="1"/>
</dbReference>
<comment type="caution">
    <text evidence="4">The sequence shown here is derived from an EMBL/GenBank/DDBJ whole genome shotgun (WGS) entry which is preliminary data.</text>
</comment>
<sequence length="157" mass="17345">MRLNLSRWMLYILVIGWSVIALGIFSVKSAPAMAAPVPLSKQTPIQVRVELGNEQGDLKFFPDHLSFEAGKRYQLVLENHSPTKHYFTAKDFADGIWSQKVDAGNVEVKGAIHELELRSQTHADWVFIPARAGEYALRCTVPGHAEAGMVGTINISG</sequence>
<reference evidence="4 5" key="1">
    <citation type="journal article" date="2015" name="Genome Announc.">
        <title>Draft Genome Sequence of Filamentous Marine Cyanobacterium Lyngbya confervoides Strain BDU141951.</title>
        <authorList>
            <person name="Chandrababunaidu M.M."/>
            <person name="Sen D."/>
            <person name="Tripathy S."/>
        </authorList>
    </citation>
    <scope>NUCLEOTIDE SEQUENCE [LARGE SCALE GENOMIC DNA]</scope>
    <source>
        <strain evidence="4 5">BDU141951</strain>
    </source>
</reference>
<dbReference type="EMBL" id="JTHE03000022">
    <property type="protein sequence ID" value="MCM1981836.1"/>
    <property type="molecule type" value="Genomic_DNA"/>
</dbReference>
<dbReference type="InterPro" id="IPR050845">
    <property type="entry name" value="Cu-binding_ET"/>
</dbReference>
<dbReference type="InterPro" id="IPR008972">
    <property type="entry name" value="Cupredoxin"/>
</dbReference>
<feature type="domain" description="Blue (type 1) copper" evidence="3">
    <location>
        <begin position="48"/>
        <end position="155"/>
    </location>
</feature>
<dbReference type="Pfam" id="PF00127">
    <property type="entry name" value="Copper-bind"/>
    <property type="match status" value="1"/>
</dbReference>
<name>A0ABD4T070_9CYAN</name>
<dbReference type="Proteomes" id="UP000031561">
    <property type="component" value="Unassembled WGS sequence"/>
</dbReference>
<dbReference type="PANTHER" id="PTHR38439:SF3">
    <property type="entry name" value="COPPER-RESISTANT CUPROPROTEIN COPI"/>
    <property type="match status" value="1"/>
</dbReference>
<dbReference type="RefSeq" id="WP_236096051.1">
    <property type="nucleotide sequence ID" value="NZ_JTHE03000022.1"/>
</dbReference>
<proteinExistence type="predicted"/>
<keyword evidence="1" id="KW-0479">Metal-binding</keyword>
<evidence type="ECO:0000313" key="4">
    <source>
        <dbReference type="EMBL" id="MCM1981836.1"/>
    </source>
</evidence>
<evidence type="ECO:0000256" key="1">
    <source>
        <dbReference type="ARBA" id="ARBA00022723"/>
    </source>
</evidence>